<dbReference type="Pfam" id="PF00309">
    <property type="entry name" value="Sigma54_AID"/>
    <property type="match status" value="1"/>
</dbReference>
<evidence type="ECO:0000256" key="4">
    <source>
        <dbReference type="ARBA" id="ARBA00022695"/>
    </source>
</evidence>
<dbReference type="InterPro" id="IPR007046">
    <property type="entry name" value="RNA_pol_sigma_54_core-bd"/>
</dbReference>
<name>A0A1H6NBW3_9RHOB</name>
<dbReference type="PRINTS" id="PR00045">
    <property type="entry name" value="SIGMA54FCT"/>
</dbReference>
<feature type="domain" description="RNA polymerase sigma factor 54 core-binding" evidence="10">
    <location>
        <begin position="62"/>
        <end position="194"/>
    </location>
</feature>
<dbReference type="GO" id="GO:0016987">
    <property type="term" value="F:sigma factor activity"/>
    <property type="evidence" value="ECO:0007669"/>
    <property type="project" value="UniProtKB-KW"/>
</dbReference>
<dbReference type="GO" id="GO:0001216">
    <property type="term" value="F:DNA-binding transcription activator activity"/>
    <property type="evidence" value="ECO:0007669"/>
    <property type="project" value="InterPro"/>
</dbReference>
<dbReference type="PROSITE" id="PS00718">
    <property type="entry name" value="SIGMA54_2"/>
    <property type="match status" value="1"/>
</dbReference>
<evidence type="ECO:0000256" key="1">
    <source>
        <dbReference type="ARBA" id="ARBA00008798"/>
    </source>
</evidence>
<evidence type="ECO:0000313" key="12">
    <source>
        <dbReference type="Proteomes" id="UP000199125"/>
    </source>
</evidence>
<dbReference type="RefSeq" id="WP_245728913.1">
    <property type="nucleotide sequence ID" value="NZ_FNXG01000009.1"/>
</dbReference>
<keyword evidence="8" id="KW-0804">Transcription</keyword>
<dbReference type="EMBL" id="FNXG01000009">
    <property type="protein sequence ID" value="SEI12511.1"/>
    <property type="molecule type" value="Genomic_DNA"/>
</dbReference>
<reference evidence="12" key="1">
    <citation type="submission" date="2016-10" db="EMBL/GenBank/DDBJ databases">
        <authorList>
            <person name="Varghese N."/>
            <person name="Submissions S."/>
        </authorList>
    </citation>
    <scope>NUCLEOTIDE SEQUENCE [LARGE SCALE GENOMIC DNA]</scope>
    <source>
        <strain evidence="12">DSM 11593</strain>
    </source>
</reference>
<dbReference type="PANTHER" id="PTHR32248:SF4">
    <property type="entry name" value="RNA POLYMERASE SIGMA-54 FACTOR"/>
    <property type="match status" value="1"/>
</dbReference>
<dbReference type="Proteomes" id="UP000199125">
    <property type="component" value="Unassembled WGS sequence"/>
</dbReference>
<evidence type="ECO:0000256" key="2">
    <source>
        <dbReference type="ARBA" id="ARBA00022478"/>
    </source>
</evidence>
<keyword evidence="5" id="KW-0805">Transcription regulation</keyword>
<proteinExistence type="inferred from homology"/>
<dbReference type="PIRSF" id="PIRSF000774">
    <property type="entry name" value="RpoN"/>
    <property type="match status" value="1"/>
</dbReference>
<evidence type="ECO:0000256" key="5">
    <source>
        <dbReference type="ARBA" id="ARBA00023015"/>
    </source>
</evidence>
<dbReference type="STRING" id="65735.SAMN04488075_3111"/>
<dbReference type="GO" id="GO:0006352">
    <property type="term" value="P:DNA-templated transcription initiation"/>
    <property type="evidence" value="ECO:0007669"/>
    <property type="project" value="InterPro"/>
</dbReference>
<dbReference type="InterPro" id="IPR000394">
    <property type="entry name" value="RNA_pol_sigma_54"/>
</dbReference>
<dbReference type="AlphaFoldDB" id="A0A1H6NBW3"/>
<evidence type="ECO:0000313" key="11">
    <source>
        <dbReference type="EMBL" id="SEI12511.1"/>
    </source>
</evidence>
<dbReference type="Gene3D" id="1.10.10.60">
    <property type="entry name" value="Homeodomain-like"/>
    <property type="match status" value="1"/>
</dbReference>
<gene>
    <name evidence="11" type="ORF">SAMN04488075_3111</name>
</gene>
<dbReference type="GO" id="GO:0003677">
    <property type="term" value="F:DNA binding"/>
    <property type="evidence" value="ECO:0007669"/>
    <property type="project" value="UniProtKB-KW"/>
</dbReference>
<evidence type="ECO:0000256" key="6">
    <source>
        <dbReference type="ARBA" id="ARBA00023082"/>
    </source>
</evidence>
<keyword evidence="4" id="KW-0548">Nucleotidyltransferase</keyword>
<protein>
    <submittedName>
        <fullName evidence="11">RNA polymerase, sigma 54 subunit, RpoN/SigL</fullName>
    </submittedName>
</protein>
<dbReference type="InterPro" id="IPR007634">
    <property type="entry name" value="RNA_pol_sigma_54_DNA-bd"/>
</dbReference>
<accession>A0A1H6NBW3</accession>
<evidence type="ECO:0000259" key="9">
    <source>
        <dbReference type="Pfam" id="PF04552"/>
    </source>
</evidence>
<keyword evidence="7" id="KW-0238">DNA-binding</keyword>
<dbReference type="Pfam" id="PF04552">
    <property type="entry name" value="Sigma54_DBD"/>
    <property type="match status" value="1"/>
</dbReference>
<organism evidence="11 12">
    <name type="scientific">Paracoccus alkenifer</name>
    <dbReference type="NCBI Taxonomy" id="65735"/>
    <lineage>
        <taxon>Bacteria</taxon>
        <taxon>Pseudomonadati</taxon>
        <taxon>Pseudomonadota</taxon>
        <taxon>Alphaproteobacteria</taxon>
        <taxon>Rhodobacterales</taxon>
        <taxon>Paracoccaceae</taxon>
        <taxon>Paracoccus</taxon>
    </lineage>
</organism>
<comment type="similarity">
    <text evidence="1">Belongs to the sigma-54 factor family.</text>
</comment>
<sequence>MRQELTQKQVRKLALSQRMQLSLDVLRMDTGRLRRRVRLELARNPALTCADPDLVRQPDDPRAGLIAQIGLLRLPAEELRIARDLVHCLDDRGLLADPLAEIAGWLATTPAVLENLLPHLHQIEAPGLFARDMAECFRLQLRARNRLDPWMDRLLDRLDLVAEGSLSAIAAFLGTDHEDARDMIAEIRSLTRAPLGIAAPDGPPPELELTAQGTLKPGAMLRLTLDDADVSAQALVAAVENRTRTLLRIGTALVEAQGPWLLGHGPRRPLTMTRLGAELGLSKSTVSRAIAGVVIRTPGGIVPLRELLRPAISSRNPGIDHESVLRTLARIIDDWPQGQRCTDGRLADELAARGIHLSRRTVAKYRLELETPKRVSC</sequence>
<keyword evidence="12" id="KW-1185">Reference proteome</keyword>
<feature type="domain" description="RNA polymerase sigma factor 54 DNA-binding" evidence="9">
    <location>
        <begin position="228"/>
        <end position="373"/>
    </location>
</feature>
<evidence type="ECO:0000256" key="8">
    <source>
        <dbReference type="ARBA" id="ARBA00023163"/>
    </source>
</evidence>
<evidence type="ECO:0000256" key="7">
    <source>
        <dbReference type="ARBA" id="ARBA00023125"/>
    </source>
</evidence>
<dbReference type="Pfam" id="PF04963">
    <property type="entry name" value="Sigma54_CBD"/>
    <property type="match status" value="1"/>
</dbReference>
<keyword evidence="3" id="KW-0808">Transferase</keyword>
<keyword evidence="2" id="KW-0240">DNA-directed RNA polymerase</keyword>
<evidence type="ECO:0000256" key="3">
    <source>
        <dbReference type="ARBA" id="ARBA00022679"/>
    </source>
</evidence>
<dbReference type="PANTHER" id="PTHR32248">
    <property type="entry name" value="RNA POLYMERASE SIGMA-54 FACTOR"/>
    <property type="match status" value="1"/>
</dbReference>
<dbReference type="InterPro" id="IPR038709">
    <property type="entry name" value="RpoN_core-bd_sf"/>
</dbReference>
<dbReference type="GO" id="GO:0016779">
    <property type="term" value="F:nucleotidyltransferase activity"/>
    <property type="evidence" value="ECO:0007669"/>
    <property type="project" value="UniProtKB-KW"/>
</dbReference>
<dbReference type="Gene3D" id="1.10.10.1330">
    <property type="entry name" value="RNA polymerase sigma-54 factor, core-binding domain"/>
    <property type="match status" value="1"/>
</dbReference>
<evidence type="ECO:0000259" key="10">
    <source>
        <dbReference type="Pfam" id="PF04963"/>
    </source>
</evidence>
<dbReference type="GO" id="GO:0000428">
    <property type="term" value="C:DNA-directed RNA polymerase complex"/>
    <property type="evidence" value="ECO:0007669"/>
    <property type="project" value="UniProtKB-KW"/>
</dbReference>
<dbReference type="PROSITE" id="PS50044">
    <property type="entry name" value="SIGMA54_3"/>
    <property type="match status" value="1"/>
</dbReference>
<keyword evidence="6" id="KW-0731">Sigma factor</keyword>